<dbReference type="Proteomes" id="UP000622860">
    <property type="component" value="Unassembled WGS sequence"/>
</dbReference>
<name>A0A917HP64_9BACI</name>
<evidence type="ECO:0000313" key="1">
    <source>
        <dbReference type="EMBL" id="GGG84787.1"/>
    </source>
</evidence>
<accession>A0A917HP64</accession>
<reference evidence="1" key="2">
    <citation type="submission" date="2020-09" db="EMBL/GenBank/DDBJ databases">
        <authorList>
            <person name="Sun Q."/>
            <person name="Zhou Y."/>
        </authorList>
    </citation>
    <scope>NUCLEOTIDE SEQUENCE</scope>
    <source>
        <strain evidence="1">CGMCC 1.12754</strain>
    </source>
</reference>
<proteinExistence type="predicted"/>
<dbReference type="AlphaFoldDB" id="A0A917HP64"/>
<comment type="caution">
    <text evidence="1">The sequence shown here is derived from an EMBL/GenBank/DDBJ whole genome shotgun (WGS) entry which is preliminary data.</text>
</comment>
<dbReference type="EMBL" id="BMFR01000018">
    <property type="protein sequence ID" value="GGG84787.1"/>
    <property type="molecule type" value="Genomic_DNA"/>
</dbReference>
<gene>
    <name evidence="1" type="ORF">GCM10011398_33130</name>
</gene>
<sequence length="93" mass="10650">MSDYSKLKLIFMLTRKIIVAKFFKGGNQIKPLTKKRSKAFAIDFILSTTVTADLEFALRKKIKNVMVHALVTPSLVMWTLEYAQLRQSGQTKL</sequence>
<keyword evidence="2" id="KW-1185">Reference proteome</keyword>
<protein>
    <submittedName>
        <fullName evidence="1">Uncharacterized protein</fullName>
    </submittedName>
</protein>
<evidence type="ECO:0000313" key="2">
    <source>
        <dbReference type="Proteomes" id="UP000622860"/>
    </source>
</evidence>
<reference evidence="1" key="1">
    <citation type="journal article" date="2014" name="Int. J. Syst. Evol. Microbiol.">
        <title>Complete genome sequence of Corynebacterium casei LMG S-19264T (=DSM 44701T), isolated from a smear-ripened cheese.</title>
        <authorList>
            <consortium name="US DOE Joint Genome Institute (JGI-PGF)"/>
            <person name="Walter F."/>
            <person name="Albersmeier A."/>
            <person name="Kalinowski J."/>
            <person name="Ruckert C."/>
        </authorList>
    </citation>
    <scope>NUCLEOTIDE SEQUENCE</scope>
    <source>
        <strain evidence="1">CGMCC 1.12754</strain>
    </source>
</reference>
<organism evidence="1 2">
    <name type="scientific">Virgibacillus oceani</name>
    <dbReference type="NCBI Taxonomy" id="1479511"/>
    <lineage>
        <taxon>Bacteria</taxon>
        <taxon>Bacillati</taxon>
        <taxon>Bacillota</taxon>
        <taxon>Bacilli</taxon>
        <taxon>Bacillales</taxon>
        <taxon>Bacillaceae</taxon>
        <taxon>Virgibacillus</taxon>
    </lineage>
</organism>